<feature type="domain" description="PLD phosphodiesterase" evidence="7">
    <location>
        <begin position="118"/>
        <end position="145"/>
    </location>
</feature>
<reference evidence="8 9" key="1">
    <citation type="submission" date="2019-11" db="EMBL/GenBank/DDBJ databases">
        <title>Genome sequences of 17 halophilic strains isolated from different environments.</title>
        <authorList>
            <person name="Furrow R.E."/>
        </authorList>
    </citation>
    <scope>NUCLEOTIDE SEQUENCE [LARGE SCALE GENOMIC DNA]</scope>
    <source>
        <strain evidence="8 9">22514_16_FS</strain>
    </source>
</reference>
<sequence length="192" mass="21997">MELLFTAGCSLLAGSYIGYVVGKKKHKETYSLDFFLSKSNRAPKQQIIQIIQNASRTIDVAIFLFSDKNIAKELCQAAKRGVTVRVFTDREQLKTFDAQYKNIKEMSDHGIAIRTNTHDGTMHIKMLIADKTNVLAGSYNFTYNADRKNDELLMKITNKTFALSLSEAFENLWQDGVSYLFYQDYYDKKKIS</sequence>
<evidence type="ECO:0000256" key="1">
    <source>
        <dbReference type="ARBA" id="ARBA00000798"/>
    </source>
</evidence>
<organism evidence="8 9">
    <name type="scientific">Pontibacillus yanchengensis</name>
    <dbReference type="NCBI Taxonomy" id="462910"/>
    <lineage>
        <taxon>Bacteria</taxon>
        <taxon>Bacillati</taxon>
        <taxon>Bacillota</taxon>
        <taxon>Bacilli</taxon>
        <taxon>Bacillales</taxon>
        <taxon>Bacillaceae</taxon>
        <taxon>Pontibacillus</taxon>
    </lineage>
</organism>
<keyword evidence="5" id="KW-0442">Lipid degradation</keyword>
<name>A0A6I5A4I5_9BACI</name>
<dbReference type="PANTHER" id="PTHR43856">
    <property type="entry name" value="CARDIOLIPIN HYDROLASE"/>
    <property type="match status" value="1"/>
</dbReference>
<comment type="similarity">
    <text evidence="2">Belongs to the phospholipase D family.</text>
</comment>
<dbReference type="SUPFAM" id="SSF56024">
    <property type="entry name" value="Phospholipase D/nuclease"/>
    <property type="match status" value="1"/>
</dbReference>
<evidence type="ECO:0000313" key="8">
    <source>
        <dbReference type="EMBL" id="MYL35238.1"/>
    </source>
</evidence>
<dbReference type="EC" id="3.1.4.4" evidence="3"/>
<proteinExistence type="inferred from homology"/>
<dbReference type="AlphaFoldDB" id="A0A6I5A4I5"/>
<comment type="catalytic activity">
    <reaction evidence="1">
        <text>a 1,2-diacyl-sn-glycero-3-phosphocholine + H2O = a 1,2-diacyl-sn-glycero-3-phosphate + choline + H(+)</text>
        <dbReference type="Rhea" id="RHEA:14445"/>
        <dbReference type="ChEBI" id="CHEBI:15354"/>
        <dbReference type="ChEBI" id="CHEBI:15377"/>
        <dbReference type="ChEBI" id="CHEBI:15378"/>
        <dbReference type="ChEBI" id="CHEBI:57643"/>
        <dbReference type="ChEBI" id="CHEBI:58608"/>
        <dbReference type="EC" id="3.1.4.4"/>
    </reaction>
</comment>
<comment type="caution">
    <text evidence="8">The sequence shown here is derived from an EMBL/GenBank/DDBJ whole genome shotgun (WGS) entry which is preliminary data.</text>
</comment>
<dbReference type="InterPro" id="IPR001736">
    <property type="entry name" value="PLipase_D/transphosphatidylase"/>
</dbReference>
<dbReference type="Proteomes" id="UP000468638">
    <property type="component" value="Unassembled WGS sequence"/>
</dbReference>
<dbReference type="GO" id="GO:0016042">
    <property type="term" value="P:lipid catabolic process"/>
    <property type="evidence" value="ECO:0007669"/>
    <property type="project" value="UniProtKB-KW"/>
</dbReference>
<accession>A0A6I5A4I5</accession>
<dbReference type="Gene3D" id="3.30.870.10">
    <property type="entry name" value="Endonuclease Chain A"/>
    <property type="match status" value="1"/>
</dbReference>
<evidence type="ECO:0000256" key="6">
    <source>
        <dbReference type="ARBA" id="ARBA00023098"/>
    </source>
</evidence>
<dbReference type="PROSITE" id="PS50035">
    <property type="entry name" value="PLD"/>
    <property type="match status" value="1"/>
</dbReference>
<evidence type="ECO:0000313" key="9">
    <source>
        <dbReference type="Proteomes" id="UP000468638"/>
    </source>
</evidence>
<dbReference type="EMBL" id="WMEQ01000015">
    <property type="protein sequence ID" value="MYL35238.1"/>
    <property type="molecule type" value="Genomic_DNA"/>
</dbReference>
<dbReference type="PANTHER" id="PTHR43856:SF1">
    <property type="entry name" value="MITOCHONDRIAL CARDIOLIPIN HYDROLASE"/>
    <property type="match status" value="1"/>
</dbReference>
<evidence type="ECO:0000256" key="2">
    <source>
        <dbReference type="ARBA" id="ARBA00008664"/>
    </source>
</evidence>
<dbReference type="InterPro" id="IPR025202">
    <property type="entry name" value="PLD-like_dom"/>
</dbReference>
<evidence type="ECO:0000256" key="5">
    <source>
        <dbReference type="ARBA" id="ARBA00022963"/>
    </source>
</evidence>
<evidence type="ECO:0000256" key="4">
    <source>
        <dbReference type="ARBA" id="ARBA00022801"/>
    </source>
</evidence>
<protein>
    <recommendedName>
        <fullName evidence="3">phospholipase D</fullName>
        <ecNumber evidence="3">3.1.4.4</ecNumber>
    </recommendedName>
</protein>
<dbReference type="GO" id="GO:0006793">
    <property type="term" value="P:phosphorus metabolic process"/>
    <property type="evidence" value="ECO:0007669"/>
    <property type="project" value="UniProtKB-ARBA"/>
</dbReference>
<gene>
    <name evidence="8" type="ORF">GLW05_16795</name>
</gene>
<keyword evidence="6" id="KW-0443">Lipid metabolism</keyword>
<dbReference type="GO" id="GO:0004630">
    <property type="term" value="F:phospholipase D activity"/>
    <property type="evidence" value="ECO:0007669"/>
    <property type="project" value="UniProtKB-EC"/>
</dbReference>
<dbReference type="Pfam" id="PF13091">
    <property type="entry name" value="PLDc_2"/>
    <property type="match status" value="1"/>
</dbReference>
<dbReference type="InterPro" id="IPR051406">
    <property type="entry name" value="PLD_domain"/>
</dbReference>
<dbReference type="GO" id="GO:0016891">
    <property type="term" value="F:RNA endonuclease activity producing 5'-phosphomonoesters, hydrolytic mechanism"/>
    <property type="evidence" value="ECO:0007669"/>
    <property type="project" value="TreeGrafter"/>
</dbReference>
<evidence type="ECO:0000259" key="7">
    <source>
        <dbReference type="PROSITE" id="PS50035"/>
    </source>
</evidence>
<keyword evidence="4" id="KW-0378">Hydrolase</keyword>
<evidence type="ECO:0000256" key="3">
    <source>
        <dbReference type="ARBA" id="ARBA00012027"/>
    </source>
</evidence>
<dbReference type="OrthoDB" id="281759at2"/>
<dbReference type="RefSeq" id="WP_160849633.1">
    <property type="nucleotide sequence ID" value="NZ_WMEQ01000015.1"/>
</dbReference>